<dbReference type="InterPro" id="IPR036264">
    <property type="entry name" value="Bact_exopeptidase_dim_dom"/>
</dbReference>
<dbReference type="RefSeq" id="WP_099839260.1">
    <property type="nucleotide sequence ID" value="NZ_PEIK01000006.1"/>
</dbReference>
<dbReference type="Gene3D" id="3.40.630.10">
    <property type="entry name" value="Zn peptidases"/>
    <property type="match status" value="1"/>
</dbReference>
<gene>
    <name evidence="10" type="ORF">CS538_09225</name>
</gene>
<dbReference type="PANTHER" id="PTHR43808">
    <property type="entry name" value="ACETYLORNITHINE DEACETYLASE"/>
    <property type="match status" value="1"/>
</dbReference>
<organism evidence="10 11">
    <name type="scientific">Clostridium combesii</name>
    <dbReference type="NCBI Taxonomy" id="39481"/>
    <lineage>
        <taxon>Bacteria</taxon>
        <taxon>Bacillati</taxon>
        <taxon>Bacillota</taxon>
        <taxon>Clostridia</taxon>
        <taxon>Eubacteriales</taxon>
        <taxon>Clostridiaceae</taxon>
        <taxon>Clostridium</taxon>
    </lineage>
</organism>
<evidence type="ECO:0000256" key="4">
    <source>
        <dbReference type="ARBA" id="ARBA00022723"/>
    </source>
</evidence>
<accession>A0A2G7HGT1</accession>
<evidence type="ECO:0000256" key="2">
    <source>
        <dbReference type="ARBA" id="ARBA00006247"/>
    </source>
</evidence>
<evidence type="ECO:0000256" key="5">
    <source>
        <dbReference type="ARBA" id="ARBA00022801"/>
    </source>
</evidence>
<evidence type="ECO:0000313" key="11">
    <source>
        <dbReference type="Proteomes" id="UP000231322"/>
    </source>
</evidence>
<dbReference type="InterPro" id="IPR050072">
    <property type="entry name" value="Peptidase_M20A"/>
</dbReference>
<dbReference type="GO" id="GO:0016805">
    <property type="term" value="F:dipeptidase activity"/>
    <property type="evidence" value="ECO:0007669"/>
    <property type="project" value="UniProtKB-KW"/>
</dbReference>
<dbReference type="SUPFAM" id="SSF55031">
    <property type="entry name" value="Bacterial exopeptidase dimerisation domain"/>
    <property type="match status" value="1"/>
</dbReference>
<comment type="similarity">
    <text evidence="2">Belongs to the peptidase M20A family.</text>
</comment>
<protein>
    <submittedName>
        <fullName evidence="10">Dipeptidase PepV</fullName>
    </submittedName>
</protein>
<dbReference type="CDD" id="cd03888">
    <property type="entry name" value="M20_PepV"/>
    <property type="match status" value="1"/>
</dbReference>
<keyword evidence="11" id="KW-1185">Reference proteome</keyword>
<evidence type="ECO:0000256" key="8">
    <source>
        <dbReference type="ARBA" id="ARBA00023049"/>
    </source>
</evidence>
<keyword evidence="6" id="KW-0862">Zinc</keyword>
<keyword evidence="7" id="KW-0224">Dipeptidase</keyword>
<dbReference type="NCBIfam" id="TIGR01887">
    <property type="entry name" value="dipeptidaselike"/>
    <property type="match status" value="1"/>
</dbReference>
<dbReference type="GO" id="GO:0008270">
    <property type="term" value="F:zinc ion binding"/>
    <property type="evidence" value="ECO:0007669"/>
    <property type="project" value="InterPro"/>
</dbReference>
<dbReference type="Gene3D" id="3.30.70.360">
    <property type="match status" value="2"/>
</dbReference>
<dbReference type="AlphaFoldDB" id="A0A2G7HGT1"/>
<sequence>MEINKIIEELKDDLIDSTAELVKIKSIEGEAKEGKPYGEGVASALEKALEISEKLGFKTVNVDGYVGYAEYGEGDEYVGVLGHLDLVPEGDGWKYPPYGAEIHDGKMYGRGTTDDKGPIMAALYGLKAIKESKLPLSKKVRILFGTNEETGSKEIEHYLEKEKPPVLGFTPDAEYPIIYAEKGITIFDVVKKLEIKSSKAIKLKYIKGGEASNMVPDYCEAGIECPDTDMIIRSLEYCANRNEIELTAEEKGSLVVIKSFGLSAHGSTPEIGKNAIMQMFKFLAELPLGHCDELQFIRFFNNNVGNETDGKTFGVELEDEPSGKLSFNVGTISMENNEIRMSLNLRYPVTYKSEDLMEKFNKKIDGTGIKVENFEDQKPLYFDAEHQLIKSLQKVYKEQTGKEAELLAIGGGTYAKEMPNMVAFGPLFPGEPDVIHKKDEYIELENLVLNAKIYGHAIYELAK</sequence>
<comment type="cofactor">
    <cofactor evidence="1">
        <name>Zn(2+)</name>
        <dbReference type="ChEBI" id="CHEBI:29105"/>
    </cofactor>
</comment>
<dbReference type="GO" id="GO:0006508">
    <property type="term" value="P:proteolysis"/>
    <property type="evidence" value="ECO:0007669"/>
    <property type="project" value="UniProtKB-KW"/>
</dbReference>
<reference evidence="10 11" key="1">
    <citation type="submission" date="2017-10" db="EMBL/GenBank/DDBJ databases">
        <title>Reclassification of Eubacterium combesii and discrepancies in the nomenclature of botulinum neurotoxin producing clostridia. Request for an Opinion.</title>
        <authorList>
            <person name="Dobritsa A.P."/>
            <person name="Kutumbaka K.K."/>
            <person name="Samadpour M."/>
        </authorList>
    </citation>
    <scope>NUCLEOTIDE SEQUENCE [LARGE SCALE GENOMIC DNA]</scope>
    <source>
        <strain evidence="10 11">DSM 20696</strain>
    </source>
</reference>
<dbReference type="InterPro" id="IPR010964">
    <property type="entry name" value="M20A_pepV-rel"/>
</dbReference>
<dbReference type="GO" id="GO:0008237">
    <property type="term" value="F:metallopeptidase activity"/>
    <property type="evidence" value="ECO:0007669"/>
    <property type="project" value="UniProtKB-KW"/>
</dbReference>
<dbReference type="Proteomes" id="UP000231322">
    <property type="component" value="Unassembled WGS sequence"/>
</dbReference>
<evidence type="ECO:0000256" key="1">
    <source>
        <dbReference type="ARBA" id="ARBA00001947"/>
    </source>
</evidence>
<keyword evidence="8" id="KW-0482">Metalloprotease</keyword>
<evidence type="ECO:0000256" key="3">
    <source>
        <dbReference type="ARBA" id="ARBA00022670"/>
    </source>
</evidence>
<evidence type="ECO:0000256" key="6">
    <source>
        <dbReference type="ARBA" id="ARBA00022833"/>
    </source>
</evidence>
<dbReference type="InterPro" id="IPR011650">
    <property type="entry name" value="Peptidase_M20_dimer"/>
</dbReference>
<dbReference type="InterPro" id="IPR002933">
    <property type="entry name" value="Peptidase_M20"/>
</dbReference>
<keyword evidence="3" id="KW-0645">Protease</keyword>
<dbReference type="GO" id="GO:0006526">
    <property type="term" value="P:L-arginine biosynthetic process"/>
    <property type="evidence" value="ECO:0007669"/>
    <property type="project" value="TreeGrafter"/>
</dbReference>
<name>A0A2G7HGT1_9CLOT</name>
<comment type="caution">
    <text evidence="10">The sequence shown here is derived from an EMBL/GenBank/DDBJ whole genome shotgun (WGS) entry which is preliminary data.</text>
</comment>
<keyword evidence="4" id="KW-0479">Metal-binding</keyword>
<evidence type="ECO:0000313" key="10">
    <source>
        <dbReference type="EMBL" id="PIH04318.1"/>
    </source>
</evidence>
<keyword evidence="5" id="KW-0378">Hydrolase</keyword>
<dbReference type="Pfam" id="PF07687">
    <property type="entry name" value="M20_dimer"/>
    <property type="match status" value="1"/>
</dbReference>
<dbReference type="PROSITE" id="PS00759">
    <property type="entry name" value="ARGE_DAPE_CPG2_2"/>
    <property type="match status" value="1"/>
</dbReference>
<dbReference type="InterPro" id="IPR001261">
    <property type="entry name" value="ArgE/DapE_CS"/>
</dbReference>
<feature type="domain" description="Peptidase M20 dimerisation" evidence="9">
    <location>
        <begin position="256"/>
        <end position="365"/>
    </location>
</feature>
<dbReference type="SUPFAM" id="SSF53187">
    <property type="entry name" value="Zn-dependent exopeptidases"/>
    <property type="match status" value="1"/>
</dbReference>
<dbReference type="GO" id="GO:0008777">
    <property type="term" value="F:acetylornithine deacetylase activity"/>
    <property type="evidence" value="ECO:0007669"/>
    <property type="project" value="TreeGrafter"/>
</dbReference>
<dbReference type="NCBIfam" id="NF005591">
    <property type="entry name" value="PRK07318.1"/>
    <property type="match status" value="1"/>
</dbReference>
<proteinExistence type="inferred from homology"/>
<dbReference type="PANTHER" id="PTHR43808:SF31">
    <property type="entry name" value="N-ACETYL-L-CITRULLINE DEACETYLASE"/>
    <property type="match status" value="1"/>
</dbReference>
<dbReference type="Pfam" id="PF01546">
    <property type="entry name" value="Peptidase_M20"/>
    <property type="match status" value="1"/>
</dbReference>
<evidence type="ECO:0000259" key="9">
    <source>
        <dbReference type="Pfam" id="PF07687"/>
    </source>
</evidence>
<dbReference type="EMBL" id="PEIK01000006">
    <property type="protein sequence ID" value="PIH04318.1"/>
    <property type="molecule type" value="Genomic_DNA"/>
</dbReference>
<evidence type="ECO:0000256" key="7">
    <source>
        <dbReference type="ARBA" id="ARBA00022997"/>
    </source>
</evidence>